<evidence type="ECO:0000256" key="1">
    <source>
        <dbReference type="ARBA" id="ARBA00022603"/>
    </source>
</evidence>
<dbReference type="CDD" id="cd18095">
    <property type="entry name" value="SpoU-like_rRNA-MTase"/>
    <property type="match status" value="1"/>
</dbReference>
<dbReference type="Gene3D" id="3.40.1280.10">
    <property type="match status" value="1"/>
</dbReference>
<dbReference type="eggNOG" id="COG0566">
    <property type="taxonomic scope" value="Bacteria"/>
</dbReference>
<reference evidence="5 6" key="1">
    <citation type="submission" date="2010-12" db="EMBL/GenBank/DDBJ databases">
        <authorList>
            <person name="Muzny D."/>
            <person name="Qin X."/>
            <person name="Deng J."/>
            <person name="Jiang H."/>
            <person name="Liu Y."/>
            <person name="Qu J."/>
            <person name="Song X.-Z."/>
            <person name="Zhang L."/>
            <person name="Thornton R."/>
            <person name="Coyle M."/>
            <person name="Francisco L."/>
            <person name="Jackson L."/>
            <person name="Javaid M."/>
            <person name="Korchina V."/>
            <person name="Kovar C."/>
            <person name="Mata R."/>
            <person name="Mathew T."/>
            <person name="Ngo R."/>
            <person name="Nguyen L."/>
            <person name="Nguyen N."/>
            <person name="Okwuonu G."/>
            <person name="Ongeri F."/>
            <person name="Pham C."/>
            <person name="Simmons D."/>
            <person name="Wilczek-Boney K."/>
            <person name="Hale W."/>
            <person name="Jakkamsetti A."/>
            <person name="Pham P."/>
            <person name="Ruth R."/>
            <person name="San Lucas F."/>
            <person name="Warren J."/>
            <person name="Zhang J."/>
            <person name="Zhao Z."/>
            <person name="Zhou C."/>
            <person name="Zhu D."/>
            <person name="Lee S."/>
            <person name="Bess C."/>
            <person name="Blankenburg K."/>
            <person name="Forbes L."/>
            <person name="Fu Q."/>
            <person name="Gubbala S."/>
            <person name="Hirani K."/>
            <person name="Jayaseelan J.C."/>
            <person name="Lara F."/>
            <person name="Munidasa M."/>
            <person name="Palculict T."/>
            <person name="Patil S."/>
            <person name="Pu L.-L."/>
            <person name="Saada N."/>
            <person name="Tang L."/>
            <person name="Weissenberger G."/>
            <person name="Zhu Y."/>
            <person name="Hemphill L."/>
            <person name="Shang Y."/>
            <person name="Youmans B."/>
            <person name="Ayvaz T."/>
            <person name="Ross M."/>
            <person name="Santibanez J."/>
            <person name="Aqrawi P."/>
            <person name="Gross S."/>
            <person name="Joshi V."/>
            <person name="Fowler G."/>
            <person name="Nazareth L."/>
            <person name="Reid J."/>
            <person name="Worley K."/>
            <person name="Petrosino J."/>
            <person name="Highlander S."/>
            <person name="Gibbs R."/>
        </authorList>
    </citation>
    <scope>NUCLEOTIDE SEQUENCE [LARGE SCALE GENOMIC DNA]</scope>
    <source>
        <strain evidence="5 6">ATCC 51599</strain>
    </source>
</reference>
<dbReference type="GO" id="GO:0032259">
    <property type="term" value="P:methylation"/>
    <property type="evidence" value="ECO:0007669"/>
    <property type="project" value="UniProtKB-KW"/>
</dbReference>
<name>E7RVW7_9BURK</name>
<dbReference type="GO" id="GO:0006396">
    <property type="term" value="P:RNA processing"/>
    <property type="evidence" value="ECO:0007669"/>
    <property type="project" value="InterPro"/>
</dbReference>
<dbReference type="Pfam" id="PF00588">
    <property type="entry name" value="SpoU_methylase"/>
    <property type="match status" value="1"/>
</dbReference>
<dbReference type="SUPFAM" id="SSF55315">
    <property type="entry name" value="L30e-like"/>
    <property type="match status" value="1"/>
</dbReference>
<comment type="caution">
    <text evidence="5">The sequence shown here is derived from an EMBL/GenBank/DDBJ whole genome shotgun (WGS) entry which is preliminary data.</text>
</comment>
<keyword evidence="6" id="KW-1185">Reference proteome</keyword>
<feature type="domain" description="tRNA/rRNA methyltransferase SpoU type" evidence="4">
    <location>
        <begin position="181"/>
        <end position="317"/>
    </location>
</feature>
<protein>
    <submittedName>
        <fullName evidence="5">RNA methyltransferase, TrmH family</fullName>
    </submittedName>
</protein>
<dbReference type="Proteomes" id="UP000011021">
    <property type="component" value="Unassembled WGS sequence"/>
</dbReference>
<dbReference type="EMBL" id="AEQP01000003">
    <property type="protein sequence ID" value="EFV95450.1"/>
    <property type="molecule type" value="Genomic_DNA"/>
</dbReference>
<dbReference type="RefSeq" id="WP_005673130.1">
    <property type="nucleotide sequence ID" value="NZ_CP146288.1"/>
</dbReference>
<dbReference type="PANTHER" id="PTHR43191">
    <property type="entry name" value="RRNA METHYLTRANSFERASE 3"/>
    <property type="match status" value="1"/>
</dbReference>
<dbReference type="Gene3D" id="3.30.1330.30">
    <property type="match status" value="1"/>
</dbReference>
<evidence type="ECO:0000259" key="4">
    <source>
        <dbReference type="Pfam" id="PF00588"/>
    </source>
</evidence>
<dbReference type="AlphaFoldDB" id="E7RVW7"/>
<proteinExistence type="predicted"/>
<keyword evidence="1 5" id="KW-0489">Methyltransferase</keyword>
<dbReference type="InterPro" id="IPR051259">
    <property type="entry name" value="rRNA_Methyltransferase"/>
</dbReference>
<feature type="region of interest" description="Disordered" evidence="3">
    <location>
        <begin position="79"/>
        <end position="126"/>
    </location>
</feature>
<evidence type="ECO:0000313" key="6">
    <source>
        <dbReference type="Proteomes" id="UP000011021"/>
    </source>
</evidence>
<gene>
    <name evidence="5" type="ORF">HMPREF0551_0938</name>
</gene>
<evidence type="ECO:0000313" key="5">
    <source>
        <dbReference type="EMBL" id="EFV95450.1"/>
    </source>
</evidence>
<dbReference type="GO" id="GO:0008173">
    <property type="term" value="F:RNA methyltransferase activity"/>
    <property type="evidence" value="ECO:0007669"/>
    <property type="project" value="InterPro"/>
</dbReference>
<feature type="compositionally biased region" description="Polar residues" evidence="3">
    <location>
        <begin position="99"/>
        <end position="111"/>
    </location>
</feature>
<dbReference type="InterPro" id="IPR029064">
    <property type="entry name" value="Ribosomal_eL30-like_sf"/>
</dbReference>
<evidence type="ECO:0000256" key="2">
    <source>
        <dbReference type="ARBA" id="ARBA00022679"/>
    </source>
</evidence>
<dbReference type="HOGENOM" id="CLU_021322_3_2_4"/>
<sequence length="328" mass="35288">MSDPTPLLAHARQALRHSPVEIESAANPRLRHLRELLESGRERRRSGQTVLEGWHLLESWLAGGQPVLQLVLPRRTFQQLGQGGEPSSPASRREHGRSPSANPWQRVSPQRQPGAPIPSGNVASMNGNPEMVAQAAQASWLVLDDWLFDQLDIMPSPSPLLAVVETPRPALPASAPDHDLVILDRIQDPGNVGTILRTAAAAGIRTVLTTAGTAACWAPKVLRAGMGGHFVLEIHENIPLEQLKAQVGALPLAGTVLQDGQSLYASDLRQPLAWVFGNEGEGIDPELQARLGCRLTIPQDPGVESLNVAASAAVCLFEQRRQRLASAS</sequence>
<dbReference type="SUPFAM" id="SSF75217">
    <property type="entry name" value="alpha/beta knot"/>
    <property type="match status" value="1"/>
</dbReference>
<dbReference type="InterPro" id="IPR029028">
    <property type="entry name" value="Alpha/beta_knot_MTases"/>
</dbReference>
<dbReference type="GO" id="GO:0003723">
    <property type="term" value="F:RNA binding"/>
    <property type="evidence" value="ECO:0007669"/>
    <property type="project" value="InterPro"/>
</dbReference>
<dbReference type="PANTHER" id="PTHR43191:SF2">
    <property type="entry name" value="RRNA METHYLTRANSFERASE 3, MITOCHONDRIAL"/>
    <property type="match status" value="1"/>
</dbReference>
<keyword evidence="2 5" id="KW-0808">Transferase</keyword>
<organism evidence="5 6">
    <name type="scientific">Lautropia mirabilis ATCC 51599</name>
    <dbReference type="NCBI Taxonomy" id="887898"/>
    <lineage>
        <taxon>Bacteria</taxon>
        <taxon>Pseudomonadati</taxon>
        <taxon>Pseudomonadota</taxon>
        <taxon>Betaproteobacteria</taxon>
        <taxon>Burkholderiales</taxon>
        <taxon>Burkholderiaceae</taxon>
        <taxon>Lautropia</taxon>
    </lineage>
</organism>
<evidence type="ECO:0000256" key="3">
    <source>
        <dbReference type="SAM" id="MobiDB-lite"/>
    </source>
</evidence>
<dbReference type="STRING" id="887898.HMPREF0551_0938"/>
<accession>E7RVW7</accession>
<dbReference type="InterPro" id="IPR029026">
    <property type="entry name" value="tRNA_m1G_MTases_N"/>
</dbReference>
<dbReference type="InterPro" id="IPR001537">
    <property type="entry name" value="SpoU_MeTrfase"/>
</dbReference>